<accession>A0A8X8ZTL1</accession>
<keyword evidence="1" id="KW-0812">Transmembrane</keyword>
<dbReference type="AlphaFoldDB" id="A0A8X8ZTL1"/>
<keyword evidence="1" id="KW-1133">Transmembrane helix</keyword>
<keyword evidence="3" id="KW-1185">Reference proteome</keyword>
<feature type="transmembrane region" description="Helical" evidence="1">
    <location>
        <begin position="12"/>
        <end position="29"/>
    </location>
</feature>
<evidence type="ECO:0000313" key="3">
    <source>
        <dbReference type="Proteomes" id="UP000298416"/>
    </source>
</evidence>
<name>A0A8X8ZTL1_SALSN</name>
<dbReference type="PANTHER" id="PTHR47273">
    <property type="entry name" value="EXPRESSED PROTEIN"/>
    <property type="match status" value="1"/>
</dbReference>
<proteinExistence type="predicted"/>
<dbReference type="PANTHER" id="PTHR47273:SF6">
    <property type="entry name" value="POLLEN OLE E 1 ALLERGEN AND EXTENSIN FAMILY PROTEIN"/>
    <property type="match status" value="1"/>
</dbReference>
<keyword evidence="1" id="KW-0472">Membrane</keyword>
<organism evidence="2">
    <name type="scientific">Salvia splendens</name>
    <name type="common">Scarlet sage</name>
    <dbReference type="NCBI Taxonomy" id="180675"/>
    <lineage>
        <taxon>Eukaryota</taxon>
        <taxon>Viridiplantae</taxon>
        <taxon>Streptophyta</taxon>
        <taxon>Embryophyta</taxon>
        <taxon>Tracheophyta</taxon>
        <taxon>Spermatophyta</taxon>
        <taxon>Magnoliopsida</taxon>
        <taxon>eudicotyledons</taxon>
        <taxon>Gunneridae</taxon>
        <taxon>Pentapetalae</taxon>
        <taxon>asterids</taxon>
        <taxon>lamiids</taxon>
        <taxon>Lamiales</taxon>
        <taxon>Lamiaceae</taxon>
        <taxon>Nepetoideae</taxon>
        <taxon>Mentheae</taxon>
        <taxon>Salviinae</taxon>
        <taxon>Salvia</taxon>
        <taxon>Salvia subgen. Calosphace</taxon>
        <taxon>core Calosphace</taxon>
    </lineage>
</organism>
<reference evidence="2" key="2">
    <citation type="submission" date="2020-08" db="EMBL/GenBank/DDBJ databases">
        <title>Plant Genome Project.</title>
        <authorList>
            <person name="Zhang R.-G."/>
        </authorList>
    </citation>
    <scope>NUCLEOTIDE SEQUENCE</scope>
    <source>
        <strain evidence="2">Huo1</strain>
        <tissue evidence="2">Leaf</tissue>
    </source>
</reference>
<dbReference type="Pfam" id="PF01190">
    <property type="entry name" value="Pollen_Ole_e_1"/>
    <property type="match status" value="1"/>
</dbReference>
<sequence>MNSFLRLLIPKAFVVVFVVFIFGSSSLLGELSDMEEVVRWAGYGEEKLSTVVISGTIICNADQNPYSNPHPVSGAEVSVVCGAKRWPRAKGRTDGSGKFAIDVPSHLHGVPNLEKVCHVRVVHLPPTSPCGKAKHNNKSISLSSTDQGIRTYTTHNIHLTPPL</sequence>
<evidence type="ECO:0000313" key="2">
    <source>
        <dbReference type="EMBL" id="KAG6416428.1"/>
    </source>
</evidence>
<dbReference type="OrthoDB" id="744797at2759"/>
<reference evidence="2" key="1">
    <citation type="submission" date="2018-01" db="EMBL/GenBank/DDBJ databases">
        <authorList>
            <person name="Mao J.F."/>
        </authorList>
    </citation>
    <scope>NUCLEOTIDE SEQUENCE</scope>
    <source>
        <strain evidence="2">Huo1</strain>
        <tissue evidence="2">Leaf</tissue>
    </source>
</reference>
<protein>
    <recommendedName>
        <fullName evidence="4">Pollen Ole e 1 allergen and extensin family protein</fullName>
    </recommendedName>
</protein>
<evidence type="ECO:0008006" key="4">
    <source>
        <dbReference type="Google" id="ProtNLM"/>
    </source>
</evidence>
<dbReference type="EMBL" id="PNBA02000008">
    <property type="protein sequence ID" value="KAG6416428.1"/>
    <property type="molecule type" value="Genomic_DNA"/>
</dbReference>
<comment type="caution">
    <text evidence="2">The sequence shown here is derived from an EMBL/GenBank/DDBJ whole genome shotgun (WGS) entry which is preliminary data.</text>
</comment>
<dbReference type="Proteomes" id="UP000298416">
    <property type="component" value="Unassembled WGS sequence"/>
</dbReference>
<evidence type="ECO:0000256" key="1">
    <source>
        <dbReference type="SAM" id="Phobius"/>
    </source>
</evidence>
<gene>
    <name evidence="2" type="ORF">SASPL_123858</name>
</gene>